<dbReference type="PRINTS" id="PR00313">
    <property type="entry name" value="CABNDNGRPT"/>
</dbReference>
<evidence type="ECO:0000256" key="4">
    <source>
        <dbReference type="ARBA" id="ARBA00023180"/>
    </source>
</evidence>
<evidence type="ECO:0000256" key="1">
    <source>
        <dbReference type="ARBA" id="ARBA00022729"/>
    </source>
</evidence>
<dbReference type="Gene3D" id="2.150.10.10">
    <property type="entry name" value="Serralysin-like metalloprotease, C-terminal"/>
    <property type="match status" value="1"/>
</dbReference>
<dbReference type="InterPro" id="IPR011049">
    <property type="entry name" value="Serralysin-like_metalloprot_C"/>
</dbReference>
<dbReference type="Pfam" id="PF01839">
    <property type="entry name" value="FG-GAP"/>
    <property type="match status" value="3"/>
</dbReference>
<dbReference type="Gene3D" id="2.130.10.130">
    <property type="entry name" value="Integrin alpha, N-terminal"/>
    <property type="match status" value="4"/>
</dbReference>
<keyword evidence="7" id="KW-1185">Reference proteome</keyword>
<dbReference type="InterPro" id="IPR028994">
    <property type="entry name" value="Integrin_alpha_N"/>
</dbReference>
<dbReference type="InterPro" id="IPR013517">
    <property type="entry name" value="FG-GAP"/>
</dbReference>
<dbReference type="GO" id="GO:0016787">
    <property type="term" value="F:hydrolase activity"/>
    <property type="evidence" value="ECO:0007669"/>
    <property type="project" value="UniProtKB-KW"/>
</dbReference>
<dbReference type="InterPro" id="IPR018511">
    <property type="entry name" value="Hemolysin-typ_Ca-bd_CS"/>
</dbReference>
<dbReference type="SMART" id="SM00191">
    <property type="entry name" value="Int_alpha"/>
    <property type="match status" value="5"/>
</dbReference>
<evidence type="ECO:0000313" key="7">
    <source>
        <dbReference type="Proteomes" id="UP000095463"/>
    </source>
</evidence>
<dbReference type="PROSITE" id="PS00330">
    <property type="entry name" value="HEMOLYSIN_CALCIUM"/>
    <property type="match status" value="2"/>
</dbReference>
<dbReference type="RefSeq" id="WP_069909450.1">
    <property type="nucleotide sequence ID" value="NZ_LAJE02000161.1"/>
</dbReference>
<dbReference type="GO" id="GO:0007155">
    <property type="term" value="P:cell adhesion"/>
    <property type="evidence" value="ECO:0007669"/>
    <property type="project" value="InterPro"/>
</dbReference>
<keyword evidence="4" id="KW-0325">Glycoprotein</keyword>
<dbReference type="InterPro" id="IPR001343">
    <property type="entry name" value="Hemolysn_Ca-bd"/>
</dbReference>
<evidence type="ECO:0000256" key="5">
    <source>
        <dbReference type="SAM" id="MobiDB-lite"/>
    </source>
</evidence>
<gene>
    <name evidence="6" type="ORF">VW23_016615</name>
</gene>
<dbReference type="SUPFAM" id="SSF69318">
    <property type="entry name" value="Integrin alpha N-terminal domain"/>
    <property type="match status" value="2"/>
</dbReference>
<evidence type="ECO:0000313" key="6">
    <source>
        <dbReference type="EMBL" id="OEO31308.1"/>
    </source>
</evidence>
<evidence type="ECO:0000256" key="2">
    <source>
        <dbReference type="ARBA" id="ARBA00022737"/>
    </source>
</evidence>
<dbReference type="SUPFAM" id="SSF51120">
    <property type="entry name" value="beta-Roll"/>
    <property type="match status" value="1"/>
</dbReference>
<reference evidence="6 7" key="1">
    <citation type="journal article" date="2015" name="Genome Announc.">
        <title>Genome Assemblies of Three Soil-Associated Devosia species: D. insulae, D. limi, and D. soli.</title>
        <authorList>
            <person name="Hassan Y.I."/>
            <person name="Lepp D."/>
            <person name="Zhou T."/>
        </authorList>
    </citation>
    <scope>NUCLEOTIDE SEQUENCE [LARGE SCALE GENOMIC DNA]</scope>
    <source>
        <strain evidence="6 7">DS-56</strain>
    </source>
</reference>
<keyword evidence="3" id="KW-0378">Hydrolase</keyword>
<keyword evidence="1" id="KW-0732">Signal</keyword>
<dbReference type="EMBL" id="LAJE02000161">
    <property type="protein sequence ID" value="OEO31308.1"/>
    <property type="molecule type" value="Genomic_DNA"/>
</dbReference>
<comment type="caution">
    <text evidence="6">The sequence shown here is derived from an EMBL/GenBank/DDBJ whole genome shotgun (WGS) entry which is preliminary data.</text>
</comment>
<dbReference type="AlphaFoldDB" id="A0A1E5XRU2"/>
<accession>A0A1E5XRU2</accession>
<protein>
    <recommendedName>
        <fullName evidence="8">Peptidase M10 serralysin C-terminal domain-containing protein</fullName>
    </recommendedName>
</protein>
<dbReference type="OrthoDB" id="5618759at2"/>
<dbReference type="InterPro" id="IPR013519">
    <property type="entry name" value="Int_alpha_beta-p"/>
</dbReference>
<dbReference type="Proteomes" id="UP000095463">
    <property type="component" value="Unassembled WGS sequence"/>
</dbReference>
<keyword evidence="2" id="KW-0677">Repeat</keyword>
<dbReference type="PANTHER" id="PTHR23221">
    <property type="entry name" value="GLYCOSYLPHOSPHATIDYLINOSITOL PHOSPHOLIPASE D"/>
    <property type="match status" value="1"/>
</dbReference>
<dbReference type="Pfam" id="PF00353">
    <property type="entry name" value="HemolysinCabind"/>
    <property type="match status" value="3"/>
</dbReference>
<name>A0A1E5XRU2_9HYPH</name>
<organism evidence="6 7">
    <name type="scientific">Devosia insulae DS-56</name>
    <dbReference type="NCBI Taxonomy" id="1116389"/>
    <lineage>
        <taxon>Bacteria</taxon>
        <taxon>Pseudomonadati</taxon>
        <taxon>Pseudomonadota</taxon>
        <taxon>Alphaproteobacteria</taxon>
        <taxon>Hyphomicrobiales</taxon>
        <taxon>Devosiaceae</taxon>
        <taxon>Devosia</taxon>
    </lineage>
</organism>
<dbReference type="PANTHER" id="PTHR23221:SF7">
    <property type="entry name" value="PHOSPHATIDYLINOSITOL-GLYCAN-SPECIFIC PHOSPHOLIPASE D"/>
    <property type="match status" value="1"/>
</dbReference>
<feature type="region of interest" description="Disordered" evidence="5">
    <location>
        <begin position="14"/>
        <end position="35"/>
    </location>
</feature>
<dbReference type="GO" id="GO:0005509">
    <property type="term" value="F:calcium ion binding"/>
    <property type="evidence" value="ECO:0007669"/>
    <property type="project" value="InterPro"/>
</dbReference>
<dbReference type="InterPro" id="IPR000413">
    <property type="entry name" value="Integrin_alpha"/>
</dbReference>
<dbReference type="GO" id="GO:0008305">
    <property type="term" value="C:integrin complex"/>
    <property type="evidence" value="ECO:0007669"/>
    <property type="project" value="InterPro"/>
</dbReference>
<dbReference type="PRINTS" id="PR01185">
    <property type="entry name" value="INTEGRINA"/>
</dbReference>
<sequence>MAYYPPRIDPDALDGSDGFNISGATTDDRLGTSVENAGDVNGDGFDDIIVSGRDRMGNAVYNYVVFGSAEPFAADFNITELDGSNGFAIDTVDKAWYVQGAGDINGDGYDDLMVGTTNDADQYGYEDIHVVFGKADGFEPYVWLEQLDGENGFTLNGPPRSTANYTIASAGDTNGDGFDDVLITTQYEARLLLGKADGFAADAIVTDATASIFNSSQWGYAPPSGIGDINGDGFGDVAIGEAVIFGGADGFPAGLTVDQLDGSNGFRLDPDVNRSVAAAGDVNGDGIDDFIVGNPNARPHGHIDGGEAYVVFGKAGGFDAALDLAALDGSDGFVIRGPTLSRLGVEVAGAGDVNGDGFDDVLVQTGYGSAHVVFGRASFHTPGFDVDDLDGRNGFEIDSADPYSGFEDIAGLGDFNGDGFADLAFGNSQASPGGLYLSGTTAVVYGLKPTEAVTRIDAAGDQTMRGGLGNDVLISHGGDDHLIGDAGNDSLRSVAGADILEGGLGNDEYFVFADRTDSIIDSGGIDTIRATTHWDLAGNPEIENLVLADAGDWHVNGNALNNRLVGGFGDNVLSGGNGDDRLEGGGGDDILIGGFGRDVLIGGAGSDRFDFASYQSEPTVGRDVIVDFEAGDLINLAGVDSNVWRKGNQAFTFIGDGEFTGKWGQLRYDYFTFTNGEVVTIIEADTDGDGEADFGLELRGQHVLTAGDFIL</sequence>
<evidence type="ECO:0008006" key="8">
    <source>
        <dbReference type="Google" id="ProtNLM"/>
    </source>
</evidence>
<proteinExistence type="predicted"/>
<evidence type="ECO:0000256" key="3">
    <source>
        <dbReference type="ARBA" id="ARBA00022801"/>
    </source>
</evidence>